<evidence type="ECO:0000313" key="12">
    <source>
        <dbReference type="Proteomes" id="UP001163046"/>
    </source>
</evidence>
<evidence type="ECO:0000256" key="9">
    <source>
        <dbReference type="SAM" id="Phobius"/>
    </source>
</evidence>
<dbReference type="PROSITE" id="PS00237">
    <property type="entry name" value="G_PROTEIN_RECEP_F1_1"/>
    <property type="match status" value="1"/>
</dbReference>
<comment type="subcellular location">
    <subcellularLocation>
        <location evidence="1">Membrane</location>
        <topology evidence="1">Multi-pass membrane protein</topology>
    </subcellularLocation>
</comment>
<dbReference type="PROSITE" id="PS50262">
    <property type="entry name" value="G_PROTEIN_RECEP_F1_2"/>
    <property type="match status" value="1"/>
</dbReference>
<feature type="transmembrane region" description="Helical" evidence="9">
    <location>
        <begin position="68"/>
        <end position="88"/>
    </location>
</feature>
<dbReference type="PRINTS" id="PR00237">
    <property type="entry name" value="GPCRRHODOPSN"/>
</dbReference>
<evidence type="ECO:0000259" key="10">
    <source>
        <dbReference type="PROSITE" id="PS50262"/>
    </source>
</evidence>
<dbReference type="GO" id="GO:0004930">
    <property type="term" value="F:G protein-coupled receptor activity"/>
    <property type="evidence" value="ECO:0007669"/>
    <property type="project" value="UniProtKB-KW"/>
</dbReference>
<evidence type="ECO:0000313" key="11">
    <source>
        <dbReference type="EMBL" id="KAJ7370308.1"/>
    </source>
</evidence>
<dbReference type="InterPro" id="IPR017452">
    <property type="entry name" value="GPCR_Rhodpsn_7TM"/>
</dbReference>
<dbReference type="PANTHER" id="PTHR45695">
    <property type="entry name" value="LEUCOKININ RECEPTOR-RELATED"/>
    <property type="match status" value="1"/>
</dbReference>
<dbReference type="Proteomes" id="UP001163046">
    <property type="component" value="Unassembled WGS sequence"/>
</dbReference>
<sequence>MYENGSTNSTPLVLRKAITICFESDHPAIKASRVLAYTVILLVSLTGNSLVIGVLWQNRKMRKPVNYLIANMAAADLAITVVYMPQMISSVVRSYEWLVGGTLGLVLCKTVPTLHLVSIKVSILTLVFLSVERFLAVSVFARNKLTVRRVKIIIFSVWLASLAVHVPNMCALKLIPGQGGGMVCRARLNKFFGSSKGRKIYDNTLAAIFYAIPLFLIVLLYSLAAIKLRKRNVPGGNADANGRNTRNTPKEKINTNVFKMLFAVTTAFISCWLSYFIMRKGIIGTSISCNVQFIRYFLAHANCAATPCLYIIFSQKYRSCFKSILRRLACCVSVRVRSGTTLSPISQSATSFGSLSVLPRGVSLISLRFKMEDRITA</sequence>
<evidence type="ECO:0000256" key="6">
    <source>
        <dbReference type="ARBA" id="ARBA00023170"/>
    </source>
</evidence>
<gene>
    <name evidence="11" type="ORF">OS493_033103</name>
</gene>
<feature type="domain" description="G-protein coupled receptors family 1 profile" evidence="10">
    <location>
        <begin position="47"/>
        <end position="310"/>
    </location>
</feature>
<feature type="transmembrane region" description="Helical" evidence="9">
    <location>
        <begin position="121"/>
        <end position="140"/>
    </location>
</feature>
<accession>A0A9W9YVN7</accession>
<dbReference type="Gene3D" id="1.20.1070.10">
    <property type="entry name" value="Rhodopsin 7-helix transmembrane proteins"/>
    <property type="match status" value="1"/>
</dbReference>
<dbReference type="EMBL" id="MU826868">
    <property type="protein sequence ID" value="KAJ7370308.1"/>
    <property type="molecule type" value="Genomic_DNA"/>
</dbReference>
<keyword evidence="2 8" id="KW-0812">Transmembrane</keyword>
<dbReference type="AlphaFoldDB" id="A0A9W9YVN7"/>
<evidence type="ECO:0000256" key="3">
    <source>
        <dbReference type="ARBA" id="ARBA00022989"/>
    </source>
</evidence>
<dbReference type="PANTHER" id="PTHR45695:SF9">
    <property type="entry name" value="LEUCOKININ RECEPTOR"/>
    <property type="match status" value="1"/>
</dbReference>
<dbReference type="CDD" id="cd00637">
    <property type="entry name" value="7tm_classA_rhodopsin-like"/>
    <property type="match status" value="1"/>
</dbReference>
<evidence type="ECO:0000256" key="7">
    <source>
        <dbReference type="ARBA" id="ARBA00023224"/>
    </source>
</evidence>
<keyword evidence="4 8" id="KW-0297">G-protein coupled receptor</keyword>
<evidence type="ECO:0000256" key="5">
    <source>
        <dbReference type="ARBA" id="ARBA00023136"/>
    </source>
</evidence>
<evidence type="ECO:0000256" key="8">
    <source>
        <dbReference type="RuleBase" id="RU000688"/>
    </source>
</evidence>
<protein>
    <recommendedName>
        <fullName evidence="10">G-protein coupled receptors family 1 profile domain-containing protein</fullName>
    </recommendedName>
</protein>
<dbReference type="InterPro" id="IPR000276">
    <property type="entry name" value="GPCR_Rhodpsn"/>
</dbReference>
<dbReference type="SUPFAM" id="SSF81321">
    <property type="entry name" value="Family A G protein-coupled receptor-like"/>
    <property type="match status" value="1"/>
</dbReference>
<evidence type="ECO:0000256" key="2">
    <source>
        <dbReference type="ARBA" id="ARBA00022692"/>
    </source>
</evidence>
<proteinExistence type="inferred from homology"/>
<keyword evidence="12" id="KW-1185">Reference proteome</keyword>
<dbReference type="OrthoDB" id="5950040at2759"/>
<feature type="transmembrane region" description="Helical" evidence="9">
    <location>
        <begin position="34"/>
        <end position="56"/>
    </location>
</feature>
<feature type="transmembrane region" description="Helical" evidence="9">
    <location>
        <begin position="204"/>
        <end position="224"/>
    </location>
</feature>
<keyword evidence="7 8" id="KW-0807">Transducer</keyword>
<feature type="transmembrane region" description="Helical" evidence="9">
    <location>
        <begin position="152"/>
        <end position="175"/>
    </location>
</feature>
<feature type="transmembrane region" description="Helical" evidence="9">
    <location>
        <begin position="260"/>
        <end position="278"/>
    </location>
</feature>
<comment type="similarity">
    <text evidence="8">Belongs to the G-protein coupled receptor 1 family.</text>
</comment>
<reference evidence="11" key="1">
    <citation type="submission" date="2023-01" db="EMBL/GenBank/DDBJ databases">
        <title>Genome assembly of the deep-sea coral Lophelia pertusa.</title>
        <authorList>
            <person name="Herrera S."/>
            <person name="Cordes E."/>
        </authorList>
    </citation>
    <scope>NUCLEOTIDE SEQUENCE</scope>
    <source>
        <strain evidence="11">USNM1676648</strain>
        <tissue evidence="11">Polyp</tissue>
    </source>
</reference>
<keyword evidence="3 9" id="KW-1133">Transmembrane helix</keyword>
<keyword evidence="6 8" id="KW-0675">Receptor</keyword>
<dbReference type="GO" id="GO:0005886">
    <property type="term" value="C:plasma membrane"/>
    <property type="evidence" value="ECO:0007669"/>
    <property type="project" value="TreeGrafter"/>
</dbReference>
<dbReference type="Pfam" id="PF00001">
    <property type="entry name" value="7tm_1"/>
    <property type="match status" value="1"/>
</dbReference>
<keyword evidence="5 9" id="KW-0472">Membrane</keyword>
<name>A0A9W9YVN7_9CNID</name>
<feature type="transmembrane region" description="Helical" evidence="9">
    <location>
        <begin position="293"/>
        <end position="313"/>
    </location>
</feature>
<comment type="caution">
    <text evidence="11">The sequence shown here is derived from an EMBL/GenBank/DDBJ whole genome shotgun (WGS) entry which is preliminary data.</text>
</comment>
<dbReference type="FunFam" id="1.20.1070.10:FF:000291">
    <property type="entry name" value="Predicted protein"/>
    <property type="match status" value="1"/>
</dbReference>
<dbReference type="SMART" id="SM01381">
    <property type="entry name" value="7TM_GPCR_Srsx"/>
    <property type="match status" value="1"/>
</dbReference>
<organism evidence="11 12">
    <name type="scientific">Desmophyllum pertusum</name>
    <dbReference type="NCBI Taxonomy" id="174260"/>
    <lineage>
        <taxon>Eukaryota</taxon>
        <taxon>Metazoa</taxon>
        <taxon>Cnidaria</taxon>
        <taxon>Anthozoa</taxon>
        <taxon>Hexacorallia</taxon>
        <taxon>Scleractinia</taxon>
        <taxon>Caryophylliina</taxon>
        <taxon>Caryophylliidae</taxon>
        <taxon>Desmophyllum</taxon>
    </lineage>
</organism>
<evidence type="ECO:0000256" key="4">
    <source>
        <dbReference type="ARBA" id="ARBA00023040"/>
    </source>
</evidence>
<evidence type="ECO:0000256" key="1">
    <source>
        <dbReference type="ARBA" id="ARBA00004141"/>
    </source>
</evidence>